<evidence type="ECO:0000256" key="7">
    <source>
        <dbReference type="ARBA" id="ARBA00023065"/>
    </source>
</evidence>
<dbReference type="Gene3D" id="1.20.1530.20">
    <property type="match status" value="1"/>
</dbReference>
<keyword evidence="5 10" id="KW-1133">Transmembrane helix</keyword>
<dbReference type="GO" id="GO:0016020">
    <property type="term" value="C:membrane"/>
    <property type="evidence" value="ECO:0007669"/>
    <property type="project" value="UniProtKB-SubCell"/>
</dbReference>
<dbReference type="InterPro" id="IPR038770">
    <property type="entry name" value="Na+/solute_symporter_sf"/>
</dbReference>
<gene>
    <name evidence="12" type="ORF">A2406_03710</name>
</gene>
<keyword evidence="3" id="KW-0050">Antiport</keyword>
<evidence type="ECO:0000313" key="12">
    <source>
        <dbReference type="EMBL" id="OGY94730.1"/>
    </source>
</evidence>
<feature type="transmembrane region" description="Helical" evidence="10">
    <location>
        <begin position="35"/>
        <end position="53"/>
    </location>
</feature>
<keyword evidence="6" id="KW-0915">Sodium</keyword>
<evidence type="ECO:0000256" key="8">
    <source>
        <dbReference type="ARBA" id="ARBA00023136"/>
    </source>
</evidence>
<reference evidence="12 13" key="1">
    <citation type="journal article" date="2016" name="Nat. Commun.">
        <title>Thousands of microbial genomes shed light on interconnected biogeochemical processes in an aquifer system.</title>
        <authorList>
            <person name="Anantharaman K."/>
            <person name="Brown C.T."/>
            <person name="Hug L.A."/>
            <person name="Sharon I."/>
            <person name="Castelle C.J."/>
            <person name="Probst A.J."/>
            <person name="Thomas B.C."/>
            <person name="Singh A."/>
            <person name="Wilkins M.J."/>
            <person name="Karaoz U."/>
            <person name="Brodie E.L."/>
            <person name="Williams K.H."/>
            <person name="Hubbard S.S."/>
            <person name="Banfield J.F."/>
        </authorList>
    </citation>
    <scope>NUCLEOTIDE SEQUENCE [LARGE SCALE GENOMIC DNA]</scope>
</reference>
<evidence type="ECO:0000256" key="3">
    <source>
        <dbReference type="ARBA" id="ARBA00022449"/>
    </source>
</evidence>
<organism evidence="12 13">
    <name type="scientific">Candidatus Komeilibacteria bacterium RIFOXYC1_FULL_37_11</name>
    <dbReference type="NCBI Taxonomy" id="1798555"/>
    <lineage>
        <taxon>Bacteria</taxon>
        <taxon>Candidatus Komeiliibacteriota</taxon>
    </lineage>
</organism>
<feature type="non-terminal residue" evidence="12">
    <location>
        <position position="1"/>
    </location>
</feature>
<accession>A0A1G2C2C0</accession>
<comment type="caution">
    <text evidence="12">The sequence shown here is derived from an EMBL/GenBank/DDBJ whole genome shotgun (WGS) entry which is preliminary data.</text>
</comment>
<keyword evidence="2" id="KW-0813">Transport</keyword>
<dbReference type="GO" id="GO:0006814">
    <property type="term" value="P:sodium ion transport"/>
    <property type="evidence" value="ECO:0007669"/>
    <property type="project" value="UniProtKB-KW"/>
</dbReference>
<feature type="transmembrane region" description="Helical" evidence="10">
    <location>
        <begin position="165"/>
        <end position="182"/>
    </location>
</feature>
<dbReference type="GO" id="GO:1902600">
    <property type="term" value="P:proton transmembrane transport"/>
    <property type="evidence" value="ECO:0007669"/>
    <property type="project" value="InterPro"/>
</dbReference>
<evidence type="ECO:0000256" key="9">
    <source>
        <dbReference type="ARBA" id="ARBA00023201"/>
    </source>
</evidence>
<dbReference type="Pfam" id="PF00999">
    <property type="entry name" value="Na_H_Exchanger"/>
    <property type="match status" value="1"/>
</dbReference>
<dbReference type="PANTHER" id="PTHR43562">
    <property type="entry name" value="NAPA-TYPE SODIUM/HYDROGEN ANTIPORTER"/>
    <property type="match status" value="1"/>
</dbReference>
<keyword evidence="8 10" id="KW-0472">Membrane</keyword>
<evidence type="ECO:0000256" key="2">
    <source>
        <dbReference type="ARBA" id="ARBA00022448"/>
    </source>
</evidence>
<dbReference type="InterPro" id="IPR006153">
    <property type="entry name" value="Cation/H_exchanger_TM"/>
</dbReference>
<feature type="transmembrane region" description="Helical" evidence="10">
    <location>
        <begin position="188"/>
        <end position="206"/>
    </location>
</feature>
<feature type="domain" description="Cation/H+ exchanger transmembrane" evidence="11">
    <location>
        <begin position="1"/>
        <end position="261"/>
    </location>
</feature>
<comment type="subcellular location">
    <subcellularLocation>
        <location evidence="1">Membrane</location>
        <topology evidence="1">Multi-pass membrane protein</topology>
    </subcellularLocation>
</comment>
<evidence type="ECO:0000256" key="1">
    <source>
        <dbReference type="ARBA" id="ARBA00004141"/>
    </source>
</evidence>
<evidence type="ECO:0000256" key="6">
    <source>
        <dbReference type="ARBA" id="ARBA00023053"/>
    </source>
</evidence>
<keyword evidence="4 10" id="KW-0812">Transmembrane</keyword>
<feature type="transmembrane region" description="Helical" evidence="10">
    <location>
        <begin position="114"/>
        <end position="144"/>
    </location>
</feature>
<feature type="transmembrane region" description="Helical" evidence="10">
    <location>
        <begin position="65"/>
        <end position="87"/>
    </location>
</feature>
<keyword evidence="7" id="KW-0406">Ion transport</keyword>
<proteinExistence type="predicted"/>
<evidence type="ECO:0000259" key="11">
    <source>
        <dbReference type="Pfam" id="PF00999"/>
    </source>
</evidence>
<feature type="transmembrane region" description="Helical" evidence="10">
    <location>
        <begin position="245"/>
        <end position="266"/>
    </location>
</feature>
<dbReference type="AlphaFoldDB" id="A0A1G2C2C0"/>
<evidence type="ECO:0000256" key="4">
    <source>
        <dbReference type="ARBA" id="ARBA00022692"/>
    </source>
</evidence>
<evidence type="ECO:0000256" key="10">
    <source>
        <dbReference type="SAM" id="Phobius"/>
    </source>
</evidence>
<keyword evidence="9" id="KW-0739">Sodium transport</keyword>
<name>A0A1G2C2C0_9BACT</name>
<dbReference type="Proteomes" id="UP000177626">
    <property type="component" value="Unassembled WGS sequence"/>
</dbReference>
<dbReference type="PANTHER" id="PTHR43562:SF3">
    <property type="entry name" value="SODIUM ION_PROTON EXCHANGER (EUROFUNG)"/>
    <property type="match status" value="1"/>
</dbReference>
<feature type="transmembrane region" description="Helical" evidence="10">
    <location>
        <begin position="218"/>
        <end position="239"/>
    </location>
</feature>
<sequence length="288" mass="30750">SIFLGGIFTATSVGLSVEALKRAGKLDTNLGNQIVGAAVIDDILGVIILTVLAKISDAGNFAEEALNPYVMLTIGVVVFLAATYALWSLGIAHKIAGYLDQWYAKSSTGIYTRFFFGMLMLGASLSALLGLEPVLGAFGIGVVLSKVDNEIKHDAWSKIEGYMHIFVGGFLVSIGTMLPRSSLVDFKVWMWAILFTVLAFFGKYVVKYLFKDKQDGKLVGLAMSIRGEVGLVFVAVALANHALDATMASASLLAVILVTVSGAILFEKQVMKQAVPEKAGRVESSTEL</sequence>
<evidence type="ECO:0000313" key="13">
    <source>
        <dbReference type="Proteomes" id="UP000177626"/>
    </source>
</evidence>
<protein>
    <recommendedName>
        <fullName evidence="11">Cation/H+ exchanger transmembrane domain-containing protein</fullName>
    </recommendedName>
</protein>
<dbReference type="GO" id="GO:0015297">
    <property type="term" value="F:antiporter activity"/>
    <property type="evidence" value="ECO:0007669"/>
    <property type="project" value="UniProtKB-KW"/>
</dbReference>
<dbReference type="EMBL" id="MHKQ01000004">
    <property type="protein sequence ID" value="OGY94730.1"/>
    <property type="molecule type" value="Genomic_DNA"/>
</dbReference>
<evidence type="ECO:0000256" key="5">
    <source>
        <dbReference type="ARBA" id="ARBA00022989"/>
    </source>
</evidence>